<feature type="domain" description="HTH lysR-type" evidence="5">
    <location>
        <begin position="1"/>
        <end position="58"/>
    </location>
</feature>
<dbReference type="InterPro" id="IPR036390">
    <property type="entry name" value="WH_DNA-bd_sf"/>
</dbReference>
<dbReference type="PROSITE" id="PS50931">
    <property type="entry name" value="HTH_LYSR"/>
    <property type="match status" value="1"/>
</dbReference>
<keyword evidence="2" id="KW-0805">Transcription regulation</keyword>
<dbReference type="Proteomes" id="UP000184206">
    <property type="component" value="Unassembled WGS sequence"/>
</dbReference>
<dbReference type="InterPro" id="IPR005119">
    <property type="entry name" value="LysR_subst-bd"/>
</dbReference>
<dbReference type="SUPFAM" id="SSF46785">
    <property type="entry name" value="Winged helix' DNA-binding domain"/>
    <property type="match status" value="1"/>
</dbReference>
<reference evidence="6 7" key="1">
    <citation type="submission" date="2016-11" db="EMBL/GenBank/DDBJ databases">
        <authorList>
            <person name="Jaros S."/>
            <person name="Januszkiewicz K."/>
            <person name="Wedrychowicz H."/>
        </authorList>
    </citation>
    <scope>NUCLEOTIDE SEQUENCE [LARGE SCALE GENOMIC DNA]</scope>
    <source>
        <strain evidence="6 7">DSM 16010</strain>
    </source>
</reference>
<dbReference type="OrthoDB" id="107670at2"/>
<dbReference type="GO" id="GO:0000976">
    <property type="term" value="F:transcription cis-regulatory region binding"/>
    <property type="evidence" value="ECO:0007669"/>
    <property type="project" value="TreeGrafter"/>
</dbReference>
<evidence type="ECO:0000259" key="5">
    <source>
        <dbReference type="PROSITE" id="PS50931"/>
    </source>
</evidence>
<evidence type="ECO:0000313" key="7">
    <source>
        <dbReference type="Proteomes" id="UP000184206"/>
    </source>
</evidence>
<dbReference type="Gene3D" id="3.40.190.290">
    <property type="match status" value="1"/>
</dbReference>
<dbReference type="RefSeq" id="WP_072709578.1">
    <property type="nucleotide sequence ID" value="NZ_FRCF01000004.1"/>
</dbReference>
<keyword evidence="3 6" id="KW-0238">DNA-binding</keyword>
<organism evidence="6 7">
    <name type="scientific">Lacicoccus alkaliphilus DSM 16010</name>
    <dbReference type="NCBI Taxonomy" id="1123231"/>
    <lineage>
        <taxon>Bacteria</taxon>
        <taxon>Bacillati</taxon>
        <taxon>Bacillota</taxon>
        <taxon>Bacilli</taxon>
        <taxon>Bacillales</taxon>
        <taxon>Salinicoccaceae</taxon>
        <taxon>Lacicoccus</taxon>
    </lineage>
</organism>
<dbReference type="Pfam" id="PF03466">
    <property type="entry name" value="LysR_substrate"/>
    <property type="match status" value="1"/>
</dbReference>
<dbReference type="AlphaFoldDB" id="A0A1M7F183"/>
<dbReference type="EMBL" id="FRCF01000004">
    <property type="protein sequence ID" value="SHL97753.1"/>
    <property type="molecule type" value="Genomic_DNA"/>
</dbReference>
<proteinExistence type="inferred from homology"/>
<evidence type="ECO:0000256" key="3">
    <source>
        <dbReference type="ARBA" id="ARBA00023125"/>
    </source>
</evidence>
<dbReference type="GO" id="GO:0003700">
    <property type="term" value="F:DNA-binding transcription factor activity"/>
    <property type="evidence" value="ECO:0007669"/>
    <property type="project" value="InterPro"/>
</dbReference>
<keyword evidence="4" id="KW-0804">Transcription</keyword>
<dbReference type="InterPro" id="IPR000847">
    <property type="entry name" value="LysR_HTH_N"/>
</dbReference>
<protein>
    <submittedName>
        <fullName evidence="6">DNA-binding transcriptional regulator, LysR family</fullName>
    </submittedName>
</protein>
<dbReference type="PRINTS" id="PR00039">
    <property type="entry name" value="HTHLYSR"/>
</dbReference>
<dbReference type="STRING" id="1123231.SAMN02745189_01299"/>
<accession>A0A1M7F183</accession>
<name>A0A1M7F183_9BACL</name>
<dbReference type="PANTHER" id="PTHR30126">
    <property type="entry name" value="HTH-TYPE TRANSCRIPTIONAL REGULATOR"/>
    <property type="match status" value="1"/>
</dbReference>
<dbReference type="PANTHER" id="PTHR30126:SF78">
    <property type="entry name" value="HTH LYSR-TYPE DOMAIN-CONTAINING PROTEIN"/>
    <property type="match status" value="1"/>
</dbReference>
<dbReference type="InterPro" id="IPR036388">
    <property type="entry name" value="WH-like_DNA-bd_sf"/>
</dbReference>
<evidence type="ECO:0000256" key="2">
    <source>
        <dbReference type="ARBA" id="ARBA00023015"/>
    </source>
</evidence>
<dbReference type="Pfam" id="PF00126">
    <property type="entry name" value="HTH_1"/>
    <property type="match status" value="1"/>
</dbReference>
<sequence>MKVDDYKLLVTLHEAKTLRQAAERLYISQPAVSQRLKSIEEEWGVEIFIRTKRELFVTGPGERIIHHARKVVESESILKEYLVAHEGAVEGNLNLGVSSLIGSTILSGLLREYTEMYPDVNINIQVGSSPQITNDAKDYHVSITRGRQILNKENKLLFTDRHYLVTPKSLLNQEDPPVIEFFSEPIYIRMIEKYFEARFNRKYEPQFSVDQIATCRALLIEGVGVTVLPEIVVKDFEENQFKIEEVVVDDEPITRDTYISYDKNVMELPQVRAFIQVVKSYIRNFEM</sequence>
<keyword evidence="7" id="KW-1185">Reference proteome</keyword>
<dbReference type="Gene3D" id="1.10.10.10">
    <property type="entry name" value="Winged helix-like DNA-binding domain superfamily/Winged helix DNA-binding domain"/>
    <property type="match status" value="1"/>
</dbReference>
<evidence type="ECO:0000256" key="1">
    <source>
        <dbReference type="ARBA" id="ARBA00009437"/>
    </source>
</evidence>
<dbReference type="SUPFAM" id="SSF53850">
    <property type="entry name" value="Periplasmic binding protein-like II"/>
    <property type="match status" value="1"/>
</dbReference>
<comment type="similarity">
    <text evidence="1">Belongs to the LysR transcriptional regulatory family.</text>
</comment>
<evidence type="ECO:0000313" key="6">
    <source>
        <dbReference type="EMBL" id="SHL97753.1"/>
    </source>
</evidence>
<dbReference type="CDD" id="cd05466">
    <property type="entry name" value="PBP2_LTTR_substrate"/>
    <property type="match status" value="1"/>
</dbReference>
<gene>
    <name evidence="6" type="ORF">SAMN02745189_01299</name>
</gene>
<evidence type="ECO:0000256" key="4">
    <source>
        <dbReference type="ARBA" id="ARBA00023163"/>
    </source>
</evidence>